<feature type="region of interest" description="Disordered" evidence="1">
    <location>
        <begin position="42"/>
        <end position="69"/>
    </location>
</feature>
<evidence type="ECO:0000256" key="1">
    <source>
        <dbReference type="SAM" id="MobiDB-lite"/>
    </source>
</evidence>
<dbReference type="AlphaFoldDB" id="A0A0M2V011"/>
<evidence type="ECO:0000313" key="3">
    <source>
        <dbReference type="Proteomes" id="UP000034228"/>
    </source>
</evidence>
<name>A0A0M2V011_9GAMM</name>
<dbReference type="Proteomes" id="UP000034228">
    <property type="component" value="Unassembled WGS sequence"/>
</dbReference>
<evidence type="ECO:0000313" key="2">
    <source>
        <dbReference type="EMBL" id="KKO43926.1"/>
    </source>
</evidence>
<feature type="compositionally biased region" description="Polar residues" evidence="1">
    <location>
        <begin position="59"/>
        <end position="69"/>
    </location>
</feature>
<dbReference type="OrthoDB" id="7866632at2"/>
<dbReference type="EMBL" id="LAHO01000023">
    <property type="protein sequence ID" value="KKO43926.1"/>
    <property type="molecule type" value="Genomic_DNA"/>
</dbReference>
<feature type="region of interest" description="Disordered" evidence="1">
    <location>
        <begin position="1"/>
        <end position="22"/>
    </location>
</feature>
<reference evidence="2 3" key="1">
    <citation type="submission" date="2015-03" db="EMBL/GenBank/DDBJ databases">
        <title>Draft genome sequences of two protease-producing strains of Arsukibacterium isolated from two cold and alkaline environments.</title>
        <authorList>
            <person name="Lylloff J.E."/>
            <person name="Skov L.B."/>
            <person name="Jepsen M."/>
            <person name="Hallin P.F."/>
            <person name="Sorensen S.J."/>
            <person name="Stougaard P."/>
            <person name="Glaring M.A."/>
        </authorList>
    </citation>
    <scope>NUCLEOTIDE SEQUENCE [LARGE SCALE GENOMIC DNA]</scope>
    <source>
        <strain evidence="2 3">GCM72</strain>
    </source>
</reference>
<evidence type="ECO:0008006" key="4">
    <source>
        <dbReference type="Google" id="ProtNLM"/>
    </source>
</evidence>
<dbReference type="InterPro" id="IPR024997">
    <property type="entry name" value="DUF3892"/>
</dbReference>
<protein>
    <recommendedName>
        <fullName evidence="4">DUF3892 domain-containing protein</fullName>
    </recommendedName>
</protein>
<dbReference type="RefSeq" id="WP_046559139.1">
    <property type="nucleotide sequence ID" value="NZ_LAHO01000023.1"/>
</dbReference>
<accession>A0A0M2V011</accession>
<organism evidence="2 3">
    <name type="scientific">Arsukibacterium ikkense</name>
    <dbReference type="NCBI Taxonomy" id="336831"/>
    <lineage>
        <taxon>Bacteria</taxon>
        <taxon>Pseudomonadati</taxon>
        <taxon>Pseudomonadota</taxon>
        <taxon>Gammaproteobacteria</taxon>
        <taxon>Chromatiales</taxon>
        <taxon>Chromatiaceae</taxon>
        <taxon>Arsukibacterium</taxon>
    </lineage>
</organism>
<proteinExistence type="predicted"/>
<dbReference type="Pfam" id="PF13031">
    <property type="entry name" value="DUF3892"/>
    <property type="match status" value="1"/>
</dbReference>
<comment type="caution">
    <text evidence="2">The sequence shown here is derived from an EMBL/GenBank/DDBJ whole genome shotgun (WGS) entry which is preliminary data.</text>
</comment>
<gene>
    <name evidence="2" type="ORF">WG68_18110</name>
</gene>
<sequence length="69" mass="7338">MTKVIKGIGSKSGSGNDAYKVGRGKVVTRPTLVKEVEQGKHPGHHVVKIDGTKYVRANPDNSPGNNVND</sequence>
<keyword evidence="3" id="KW-1185">Reference proteome</keyword>
<feature type="compositionally biased region" description="Low complexity" evidence="1">
    <location>
        <begin position="1"/>
        <end position="15"/>
    </location>
</feature>